<sequence>MLSRRAILQFTTLPIRRLYSSQHGFEPVPNVIGPLDTISVEEFRTRAFTPEKPLLITAGDENSVNGSRCTIPAAEKWFTSIASAPISKDSGSVTQEDGIATLSQEYLRLYASTLLPYELITPQNPDQNPSSIDTSELSTLLNHYTQHSSPTSTFHTFTAPLSLFLLACQSYSQSPFSSSTPQLYIAQ</sequence>
<dbReference type="Proteomes" id="UP000664132">
    <property type="component" value="Unassembled WGS sequence"/>
</dbReference>
<organism evidence="1 2">
    <name type="scientific">Cadophora malorum</name>
    <dbReference type="NCBI Taxonomy" id="108018"/>
    <lineage>
        <taxon>Eukaryota</taxon>
        <taxon>Fungi</taxon>
        <taxon>Dikarya</taxon>
        <taxon>Ascomycota</taxon>
        <taxon>Pezizomycotina</taxon>
        <taxon>Leotiomycetes</taxon>
        <taxon>Helotiales</taxon>
        <taxon>Ploettnerulaceae</taxon>
        <taxon>Cadophora</taxon>
    </lineage>
</organism>
<comment type="caution">
    <text evidence="1">The sequence shown here is derived from an EMBL/GenBank/DDBJ whole genome shotgun (WGS) entry which is preliminary data.</text>
</comment>
<protein>
    <submittedName>
        <fullName evidence="1">Uncharacterized protein</fullName>
    </submittedName>
</protein>
<proteinExistence type="predicted"/>
<accession>A0A8H7VXQ7</accession>
<reference evidence="1" key="1">
    <citation type="submission" date="2021-02" db="EMBL/GenBank/DDBJ databases">
        <title>Genome sequence Cadophora malorum strain M34.</title>
        <authorList>
            <person name="Stefanovic E."/>
            <person name="Vu D."/>
            <person name="Scully C."/>
            <person name="Dijksterhuis J."/>
            <person name="Roader J."/>
            <person name="Houbraken J."/>
        </authorList>
    </citation>
    <scope>NUCLEOTIDE SEQUENCE</scope>
    <source>
        <strain evidence="1">M34</strain>
    </source>
</reference>
<dbReference type="AlphaFoldDB" id="A0A8H7VXQ7"/>
<gene>
    <name evidence="1" type="ORF">IFR04_016232</name>
</gene>
<dbReference type="OrthoDB" id="263283at2759"/>
<name>A0A8H7VXQ7_9HELO</name>
<evidence type="ECO:0000313" key="1">
    <source>
        <dbReference type="EMBL" id="KAG4410636.1"/>
    </source>
</evidence>
<feature type="non-terminal residue" evidence="1">
    <location>
        <position position="187"/>
    </location>
</feature>
<dbReference type="EMBL" id="JAFJYH010000634">
    <property type="protein sequence ID" value="KAG4410636.1"/>
    <property type="molecule type" value="Genomic_DNA"/>
</dbReference>
<keyword evidence="2" id="KW-1185">Reference proteome</keyword>
<evidence type="ECO:0000313" key="2">
    <source>
        <dbReference type="Proteomes" id="UP000664132"/>
    </source>
</evidence>